<name>Q67X23_ORYSJ</name>
<proteinExistence type="predicted"/>
<dbReference type="EMBL" id="AP003513">
    <property type="protein sequence ID" value="BAD37296.1"/>
    <property type="molecule type" value="Genomic_DNA"/>
</dbReference>
<feature type="compositionally biased region" description="Pro residues" evidence="1">
    <location>
        <begin position="99"/>
        <end position="108"/>
    </location>
</feature>
<dbReference type="Proteomes" id="UP000000763">
    <property type="component" value="Chromosome 6"/>
</dbReference>
<evidence type="ECO:0000256" key="1">
    <source>
        <dbReference type="SAM" id="MobiDB-lite"/>
    </source>
</evidence>
<reference evidence="3" key="2">
    <citation type="journal article" date="2008" name="Nucleic Acids Res.">
        <title>The rice annotation project database (RAP-DB): 2008 update.</title>
        <authorList>
            <consortium name="The rice annotation project (RAP)"/>
        </authorList>
    </citation>
    <scope>GENOME REANNOTATION</scope>
    <source>
        <strain evidence="3">cv. Nipponbare</strain>
    </source>
</reference>
<feature type="region of interest" description="Disordered" evidence="1">
    <location>
        <begin position="58"/>
        <end position="115"/>
    </location>
</feature>
<evidence type="ECO:0000313" key="3">
    <source>
        <dbReference type="Proteomes" id="UP000000763"/>
    </source>
</evidence>
<feature type="compositionally biased region" description="Low complexity" evidence="1">
    <location>
        <begin position="75"/>
        <end position="98"/>
    </location>
</feature>
<organism evidence="2 3">
    <name type="scientific">Oryza sativa subsp. japonica</name>
    <name type="common">Rice</name>
    <dbReference type="NCBI Taxonomy" id="39947"/>
    <lineage>
        <taxon>Eukaryota</taxon>
        <taxon>Viridiplantae</taxon>
        <taxon>Streptophyta</taxon>
        <taxon>Embryophyta</taxon>
        <taxon>Tracheophyta</taxon>
        <taxon>Spermatophyta</taxon>
        <taxon>Magnoliopsida</taxon>
        <taxon>Liliopsida</taxon>
        <taxon>Poales</taxon>
        <taxon>Poaceae</taxon>
        <taxon>BOP clade</taxon>
        <taxon>Oryzoideae</taxon>
        <taxon>Oryzeae</taxon>
        <taxon>Oryzinae</taxon>
        <taxon>Oryza</taxon>
        <taxon>Oryza sativa</taxon>
    </lineage>
</organism>
<evidence type="ECO:0000313" key="2">
    <source>
        <dbReference type="EMBL" id="BAD37296.1"/>
    </source>
</evidence>
<reference evidence="3" key="1">
    <citation type="journal article" date="2005" name="Nature">
        <title>The map-based sequence of the rice genome.</title>
        <authorList>
            <consortium name="International rice genome sequencing project (IRGSP)"/>
            <person name="Matsumoto T."/>
            <person name="Wu J."/>
            <person name="Kanamori H."/>
            <person name="Katayose Y."/>
            <person name="Fujisawa M."/>
            <person name="Namiki N."/>
            <person name="Mizuno H."/>
            <person name="Yamamoto K."/>
            <person name="Antonio B.A."/>
            <person name="Baba T."/>
            <person name="Sakata K."/>
            <person name="Nagamura Y."/>
            <person name="Aoki H."/>
            <person name="Arikawa K."/>
            <person name="Arita K."/>
            <person name="Bito T."/>
            <person name="Chiden Y."/>
            <person name="Fujitsuka N."/>
            <person name="Fukunaka R."/>
            <person name="Hamada M."/>
            <person name="Harada C."/>
            <person name="Hayashi A."/>
            <person name="Hijishita S."/>
            <person name="Honda M."/>
            <person name="Hosokawa S."/>
            <person name="Ichikawa Y."/>
            <person name="Idonuma A."/>
            <person name="Iijima M."/>
            <person name="Ikeda M."/>
            <person name="Ikeno M."/>
            <person name="Ito K."/>
            <person name="Ito S."/>
            <person name="Ito T."/>
            <person name="Ito Y."/>
            <person name="Ito Y."/>
            <person name="Iwabuchi A."/>
            <person name="Kamiya K."/>
            <person name="Karasawa W."/>
            <person name="Kurita K."/>
            <person name="Katagiri S."/>
            <person name="Kikuta A."/>
            <person name="Kobayashi H."/>
            <person name="Kobayashi N."/>
            <person name="Machita K."/>
            <person name="Maehara T."/>
            <person name="Masukawa M."/>
            <person name="Mizubayashi T."/>
            <person name="Mukai Y."/>
            <person name="Nagasaki H."/>
            <person name="Nagata Y."/>
            <person name="Naito S."/>
            <person name="Nakashima M."/>
            <person name="Nakama Y."/>
            <person name="Nakamichi Y."/>
            <person name="Nakamura M."/>
            <person name="Meguro A."/>
            <person name="Negishi M."/>
            <person name="Ohta I."/>
            <person name="Ohta T."/>
            <person name="Okamoto M."/>
            <person name="Ono N."/>
            <person name="Saji S."/>
            <person name="Sakaguchi M."/>
            <person name="Sakai K."/>
            <person name="Shibata M."/>
            <person name="Shimokawa T."/>
            <person name="Song J."/>
            <person name="Takazaki Y."/>
            <person name="Terasawa K."/>
            <person name="Tsugane M."/>
            <person name="Tsuji K."/>
            <person name="Ueda S."/>
            <person name="Waki K."/>
            <person name="Yamagata H."/>
            <person name="Yamamoto M."/>
            <person name="Yamamoto S."/>
            <person name="Yamane H."/>
            <person name="Yoshiki S."/>
            <person name="Yoshihara R."/>
            <person name="Yukawa K."/>
            <person name="Zhong H."/>
            <person name="Yano M."/>
            <person name="Yuan Q."/>
            <person name="Ouyang S."/>
            <person name="Liu J."/>
            <person name="Jones K.M."/>
            <person name="Gansberger K."/>
            <person name="Moffat K."/>
            <person name="Hill J."/>
            <person name="Bera J."/>
            <person name="Fadrosh D."/>
            <person name="Jin S."/>
            <person name="Johri S."/>
            <person name="Kim M."/>
            <person name="Overton L."/>
            <person name="Reardon M."/>
            <person name="Tsitrin T."/>
            <person name="Vuong H."/>
            <person name="Weaver B."/>
            <person name="Ciecko A."/>
            <person name="Tallon L."/>
            <person name="Jackson J."/>
            <person name="Pai G."/>
            <person name="Aken S.V."/>
            <person name="Utterback T."/>
            <person name="Reidmuller S."/>
            <person name="Feldblyum T."/>
            <person name="Hsiao J."/>
            <person name="Zismann V."/>
            <person name="Iobst S."/>
            <person name="de Vazeille A.R."/>
            <person name="Buell C.R."/>
            <person name="Ying K."/>
            <person name="Li Y."/>
            <person name="Lu T."/>
            <person name="Huang Y."/>
            <person name="Zhao Q."/>
            <person name="Feng Q."/>
            <person name="Zhang L."/>
            <person name="Zhu J."/>
            <person name="Weng Q."/>
            <person name="Mu J."/>
            <person name="Lu Y."/>
            <person name="Fan D."/>
            <person name="Liu Y."/>
            <person name="Guan J."/>
            <person name="Zhang Y."/>
            <person name="Yu S."/>
            <person name="Liu X."/>
            <person name="Zhang Y."/>
            <person name="Hong G."/>
            <person name="Han B."/>
            <person name="Choisne N."/>
            <person name="Demange N."/>
            <person name="Orjeda G."/>
            <person name="Samain S."/>
            <person name="Cattolico L."/>
            <person name="Pelletier E."/>
            <person name="Couloux A."/>
            <person name="Segurens B."/>
            <person name="Wincker P."/>
            <person name="D'Hont A."/>
            <person name="Scarpelli C."/>
            <person name="Weissenbach J."/>
            <person name="Salanoubat M."/>
            <person name="Quetier F."/>
            <person name="Yu Y."/>
            <person name="Kim H.R."/>
            <person name="Rambo T."/>
            <person name="Currie J."/>
            <person name="Collura K."/>
            <person name="Luo M."/>
            <person name="Yang T."/>
            <person name="Ammiraju J.S.S."/>
            <person name="Engler F."/>
            <person name="Soderlund C."/>
            <person name="Wing R.A."/>
            <person name="Palmer L.E."/>
            <person name="de la Bastide M."/>
            <person name="Spiegel L."/>
            <person name="Nascimento L."/>
            <person name="Zutavern T."/>
            <person name="O'Shaughnessy A."/>
            <person name="Dike S."/>
            <person name="Dedhia N."/>
            <person name="Preston R."/>
            <person name="Balija V."/>
            <person name="McCombie W.R."/>
            <person name="Chow T."/>
            <person name="Chen H."/>
            <person name="Chung M."/>
            <person name="Chen C."/>
            <person name="Shaw J."/>
            <person name="Wu H."/>
            <person name="Hsiao K."/>
            <person name="Chao Y."/>
            <person name="Chu M."/>
            <person name="Cheng C."/>
            <person name="Hour A."/>
            <person name="Lee P."/>
            <person name="Lin S."/>
            <person name="Lin Y."/>
            <person name="Liou J."/>
            <person name="Liu S."/>
            <person name="Hsing Y."/>
            <person name="Raghuvanshi S."/>
            <person name="Mohanty A."/>
            <person name="Bharti A.K."/>
            <person name="Gaur A."/>
            <person name="Gupta V."/>
            <person name="Kumar D."/>
            <person name="Ravi V."/>
            <person name="Vij S."/>
            <person name="Kapur A."/>
            <person name="Khurana P."/>
            <person name="Khurana P."/>
            <person name="Khurana J.P."/>
            <person name="Tyagi A.K."/>
            <person name="Gaikwad K."/>
            <person name="Singh A."/>
            <person name="Dalal V."/>
            <person name="Srivastava S."/>
            <person name="Dixit A."/>
            <person name="Pal A.K."/>
            <person name="Ghazi I.A."/>
            <person name="Yadav M."/>
            <person name="Pandit A."/>
            <person name="Bhargava A."/>
            <person name="Sureshbabu K."/>
            <person name="Batra K."/>
            <person name="Sharma T.R."/>
            <person name="Mohapatra T."/>
            <person name="Singh N.K."/>
            <person name="Messing J."/>
            <person name="Nelson A.B."/>
            <person name="Fuks G."/>
            <person name="Kavchok S."/>
            <person name="Keizer G."/>
            <person name="Linton E."/>
            <person name="Llaca V."/>
            <person name="Song R."/>
            <person name="Tanyolac B."/>
            <person name="Young S."/>
            <person name="Ho-Il K."/>
            <person name="Hahn J.H."/>
            <person name="Sangsakoo G."/>
            <person name="Vanavichit A."/>
            <person name="de Mattos Luiz.A.T."/>
            <person name="Zimmer P.D."/>
            <person name="Malone G."/>
            <person name="Dellagostin O."/>
            <person name="de Oliveira A.C."/>
            <person name="Bevan M."/>
            <person name="Bancroft I."/>
            <person name="Minx P."/>
            <person name="Cordum H."/>
            <person name="Wilson R."/>
            <person name="Cheng Z."/>
            <person name="Jin W."/>
            <person name="Jiang J."/>
            <person name="Leong S.A."/>
            <person name="Iwama H."/>
            <person name="Gojobori T."/>
            <person name="Itoh T."/>
            <person name="Niimura Y."/>
            <person name="Fujii Y."/>
            <person name="Habara T."/>
            <person name="Sakai H."/>
            <person name="Sato Y."/>
            <person name="Wilson G."/>
            <person name="Kumar K."/>
            <person name="McCouch S."/>
            <person name="Juretic N."/>
            <person name="Hoen D."/>
            <person name="Wright S."/>
            <person name="Bruskiewich R."/>
            <person name="Bureau T."/>
            <person name="Miyao A."/>
            <person name="Hirochika H."/>
            <person name="Nishikawa T."/>
            <person name="Kadowaki K."/>
            <person name="Sugiura M."/>
            <person name="Burr B."/>
            <person name="Sasaki T."/>
        </authorList>
    </citation>
    <scope>NUCLEOTIDE SEQUENCE [LARGE SCALE GENOMIC DNA]</scope>
    <source>
        <strain evidence="3">cv. Nipponbare</strain>
    </source>
</reference>
<sequence length="126" mass="13412">MLAAAAATQHLESFLPHLASLPYYKQFHARLLTSGHLGAHPGLRARFLDCLALSLRSPMRCSSSTPSPPRPPTTSTPRSGGSPPRRTRPARSSSSRAVSPPPHPPPGSPAGVKDSYTLLSIKMNLN</sequence>
<accession>Q67X23</accession>
<gene>
    <name evidence="2" type="primary">P0690H04.15</name>
</gene>
<protein>
    <submittedName>
        <fullName evidence="2">Uncharacterized protein</fullName>
    </submittedName>
</protein>
<dbReference type="AlphaFoldDB" id="Q67X23"/>